<evidence type="ECO:0000256" key="8">
    <source>
        <dbReference type="SAM" id="Phobius"/>
    </source>
</evidence>
<name>A0A7Y0Q1S0_9FIRM</name>
<keyword evidence="10" id="KW-1185">Reference proteome</keyword>
<reference evidence="9 10" key="1">
    <citation type="submission" date="2020-04" db="EMBL/GenBank/DDBJ databases">
        <authorList>
            <person name="Zhang R."/>
            <person name="Schippers A."/>
        </authorList>
    </citation>
    <scope>NUCLEOTIDE SEQUENCE [LARGE SCALE GENOMIC DNA]</scope>
    <source>
        <strain evidence="9 10">DSM 109850</strain>
    </source>
</reference>
<dbReference type="Proteomes" id="UP000533476">
    <property type="component" value="Unassembled WGS sequence"/>
</dbReference>
<evidence type="ECO:0000256" key="1">
    <source>
        <dbReference type="ARBA" id="ARBA00004651"/>
    </source>
</evidence>
<keyword evidence="5 8" id="KW-0812">Transmembrane</keyword>
<dbReference type="PANTHER" id="PTHR34979:SF1">
    <property type="entry name" value="INNER MEMBRANE PROTEIN YGAZ"/>
    <property type="match status" value="1"/>
</dbReference>
<protein>
    <submittedName>
        <fullName evidence="9">AzlC family ABC transporter permease</fullName>
    </submittedName>
</protein>
<gene>
    <name evidence="9" type="ORF">HIJ39_08465</name>
</gene>
<evidence type="ECO:0000256" key="4">
    <source>
        <dbReference type="ARBA" id="ARBA00022475"/>
    </source>
</evidence>
<comment type="similarity">
    <text evidence="2">Belongs to the AzlC family.</text>
</comment>
<accession>A0A7Y0Q1S0</accession>
<feature type="transmembrane region" description="Helical" evidence="8">
    <location>
        <begin position="114"/>
        <end position="136"/>
    </location>
</feature>
<proteinExistence type="inferred from homology"/>
<evidence type="ECO:0000313" key="10">
    <source>
        <dbReference type="Proteomes" id="UP000533476"/>
    </source>
</evidence>
<keyword evidence="3" id="KW-0813">Transport</keyword>
<evidence type="ECO:0000256" key="3">
    <source>
        <dbReference type="ARBA" id="ARBA00022448"/>
    </source>
</evidence>
<feature type="transmembrane region" description="Helical" evidence="8">
    <location>
        <begin position="87"/>
        <end position="107"/>
    </location>
</feature>
<dbReference type="PANTHER" id="PTHR34979">
    <property type="entry name" value="INNER MEMBRANE PROTEIN YGAZ"/>
    <property type="match status" value="1"/>
</dbReference>
<organism evidence="9 10">
    <name type="scientific">Sulfobacillus harzensis</name>
    <dbReference type="NCBI Taxonomy" id="2729629"/>
    <lineage>
        <taxon>Bacteria</taxon>
        <taxon>Bacillati</taxon>
        <taxon>Bacillota</taxon>
        <taxon>Clostridia</taxon>
        <taxon>Eubacteriales</taxon>
        <taxon>Clostridiales Family XVII. Incertae Sedis</taxon>
        <taxon>Sulfobacillus</taxon>
    </lineage>
</organism>
<keyword evidence="4" id="KW-1003">Cell membrane</keyword>
<keyword evidence="6 8" id="KW-1133">Transmembrane helix</keyword>
<feature type="transmembrane region" description="Helical" evidence="8">
    <location>
        <begin position="6"/>
        <end position="38"/>
    </location>
</feature>
<evidence type="ECO:0000256" key="7">
    <source>
        <dbReference type="ARBA" id="ARBA00023136"/>
    </source>
</evidence>
<evidence type="ECO:0000256" key="6">
    <source>
        <dbReference type="ARBA" id="ARBA00022989"/>
    </source>
</evidence>
<feature type="transmembrane region" description="Helical" evidence="8">
    <location>
        <begin position="142"/>
        <end position="160"/>
    </location>
</feature>
<evidence type="ECO:0000256" key="5">
    <source>
        <dbReference type="ARBA" id="ARBA00022692"/>
    </source>
</evidence>
<dbReference type="AlphaFoldDB" id="A0A7Y0Q1S0"/>
<comment type="caution">
    <text evidence="9">The sequence shown here is derived from an EMBL/GenBank/DDBJ whole genome shotgun (WGS) entry which is preliminary data.</text>
</comment>
<dbReference type="GO" id="GO:1903785">
    <property type="term" value="P:L-valine transmembrane transport"/>
    <property type="evidence" value="ECO:0007669"/>
    <property type="project" value="TreeGrafter"/>
</dbReference>
<feature type="transmembrane region" description="Helical" evidence="8">
    <location>
        <begin position="45"/>
        <end position="67"/>
    </location>
</feature>
<dbReference type="RefSeq" id="WP_169098645.1">
    <property type="nucleotide sequence ID" value="NZ_JABBVZ010000022.1"/>
</dbReference>
<feature type="transmembrane region" description="Helical" evidence="8">
    <location>
        <begin position="190"/>
        <end position="206"/>
    </location>
</feature>
<dbReference type="InterPro" id="IPR011606">
    <property type="entry name" value="Brnchd-chn_aa_trnsp_permease"/>
</dbReference>
<sequence>MMAAALFGYIPAAIAIGALAASLHWSLTLILGLSLVIYSGALQSALLGLMVLNPSFAVVFFVSLALNLRHMLYGPHLQAERPQWPRWYRWVMSYFLTDELYAAAISGQVSQRGFFGLGLILYGGWIFGTVVGALGARLVPNGLLPALGLALPALFLALLIPHIKARADIFAAGTALVVALIGRVLHWPEAYAVIAIAGGATMGWFRQRREDG</sequence>
<evidence type="ECO:0000256" key="2">
    <source>
        <dbReference type="ARBA" id="ARBA00010735"/>
    </source>
</evidence>
<keyword evidence="7 8" id="KW-0472">Membrane</keyword>
<dbReference type="GO" id="GO:0005886">
    <property type="term" value="C:plasma membrane"/>
    <property type="evidence" value="ECO:0007669"/>
    <property type="project" value="UniProtKB-SubCell"/>
</dbReference>
<dbReference type="EMBL" id="JABBVZ010000022">
    <property type="protein sequence ID" value="NMP22383.1"/>
    <property type="molecule type" value="Genomic_DNA"/>
</dbReference>
<evidence type="ECO:0000313" key="9">
    <source>
        <dbReference type="EMBL" id="NMP22383.1"/>
    </source>
</evidence>
<dbReference type="Pfam" id="PF03591">
    <property type="entry name" value="AzlC"/>
    <property type="match status" value="1"/>
</dbReference>
<comment type="subcellular location">
    <subcellularLocation>
        <location evidence="1">Cell membrane</location>
        <topology evidence="1">Multi-pass membrane protein</topology>
    </subcellularLocation>
</comment>